<evidence type="ECO:0000313" key="3">
    <source>
        <dbReference type="EMBL" id="MBB3167426.1"/>
    </source>
</evidence>
<feature type="transmembrane region" description="Helical" evidence="1">
    <location>
        <begin position="175"/>
        <end position="198"/>
    </location>
</feature>
<comment type="caution">
    <text evidence="3">The sequence shown here is derived from an EMBL/GenBank/DDBJ whole genome shotgun (WGS) entry which is preliminary data.</text>
</comment>
<keyword evidence="4" id="KW-1185">Reference proteome</keyword>
<organism evidence="3 4">
    <name type="scientific">Simiduia aestuariiviva</name>
    <dbReference type="NCBI Taxonomy" id="1510459"/>
    <lineage>
        <taxon>Bacteria</taxon>
        <taxon>Pseudomonadati</taxon>
        <taxon>Pseudomonadota</taxon>
        <taxon>Gammaproteobacteria</taxon>
        <taxon>Cellvibrionales</taxon>
        <taxon>Cellvibrionaceae</taxon>
        <taxon>Simiduia</taxon>
    </lineage>
</organism>
<dbReference type="Pfam" id="PF07786">
    <property type="entry name" value="HGSNAT_cat"/>
    <property type="match status" value="1"/>
</dbReference>
<name>A0A839UNV0_9GAMM</name>
<dbReference type="Proteomes" id="UP000559987">
    <property type="component" value="Unassembled WGS sequence"/>
</dbReference>
<gene>
    <name evidence="3" type="ORF">FHS30_000602</name>
</gene>
<feature type="transmembrane region" description="Helical" evidence="1">
    <location>
        <begin position="12"/>
        <end position="33"/>
    </location>
</feature>
<feature type="transmembrane region" description="Helical" evidence="1">
    <location>
        <begin position="135"/>
        <end position="155"/>
    </location>
</feature>
<feature type="transmembrane region" description="Helical" evidence="1">
    <location>
        <begin position="87"/>
        <end position="104"/>
    </location>
</feature>
<evidence type="ECO:0000313" key="4">
    <source>
        <dbReference type="Proteomes" id="UP000559987"/>
    </source>
</evidence>
<feature type="transmembrane region" description="Helical" evidence="1">
    <location>
        <begin position="219"/>
        <end position="237"/>
    </location>
</feature>
<reference evidence="3 4" key="1">
    <citation type="submission" date="2020-08" db="EMBL/GenBank/DDBJ databases">
        <title>Genomic Encyclopedia of Type Strains, Phase III (KMG-III): the genomes of soil and plant-associated and newly described type strains.</title>
        <authorList>
            <person name="Whitman W."/>
        </authorList>
    </citation>
    <scope>NUCLEOTIDE SEQUENCE [LARGE SCALE GENOMIC DNA]</scope>
    <source>
        <strain evidence="3 4">CECT 8571</strain>
    </source>
</reference>
<proteinExistence type="predicted"/>
<evidence type="ECO:0000256" key="1">
    <source>
        <dbReference type="SAM" id="Phobius"/>
    </source>
</evidence>
<feature type="transmembrane region" description="Helical" evidence="1">
    <location>
        <begin position="53"/>
        <end position="75"/>
    </location>
</feature>
<keyword evidence="1" id="KW-0472">Membrane</keyword>
<dbReference type="AlphaFoldDB" id="A0A839UNV0"/>
<accession>A0A839UNV0</accession>
<keyword evidence="1" id="KW-1133">Transmembrane helix</keyword>
<dbReference type="InterPro" id="IPR012429">
    <property type="entry name" value="HGSNAT_cat"/>
</dbReference>
<feature type="transmembrane region" description="Helical" evidence="1">
    <location>
        <begin position="110"/>
        <end position="128"/>
    </location>
</feature>
<dbReference type="RefSeq" id="WP_183908134.1">
    <property type="nucleotide sequence ID" value="NZ_JACHXZ010000001.1"/>
</dbReference>
<feature type="domain" description="Heparan-alpha-glucosaminide N-acetyltransferase catalytic" evidence="2">
    <location>
        <begin position="11"/>
        <end position="227"/>
    </location>
</feature>
<dbReference type="EMBL" id="JACHXZ010000001">
    <property type="protein sequence ID" value="MBB3167426.1"/>
    <property type="molecule type" value="Genomic_DNA"/>
</dbReference>
<sequence length="239" mass="27816">MDPYGAHVSARNVTVDIARTLAIVLMVIFHFIYDLKYFDYLSWDIPNGPGWREFRYLILTLFFICVGIGLVYAHVRAIRWQKFWRREAKVFVGALLVTTMSLLLFPNNWIYFGVLHFILVASLLALPLMRMPRIALLAGLIMLLGHGLDWWPSYWPFHYAHNAWPNVMPINSNDWVPLIPWLGVVWIGIFIAHSRWLTSDPLSYVGIPRWCVWPGKHSLVIYLIHQPILVGSIYWIGSL</sequence>
<protein>
    <submittedName>
        <fullName evidence="3">Putative membrane protein</fullName>
    </submittedName>
</protein>
<evidence type="ECO:0000259" key="2">
    <source>
        <dbReference type="Pfam" id="PF07786"/>
    </source>
</evidence>
<keyword evidence="1" id="KW-0812">Transmembrane</keyword>